<sequence>MENEGGNSKLVFCVPDENKQMRAQRILRKMARIFNKREDDFPSLKEYNDYLEDVMDMTTKLIKGEEDVSVIEEKIRKYENENAELIQLRRDQKYAEVHGTNEGPSVSTESNVGNVEPPRGVTSRRP</sequence>
<evidence type="ECO:0000313" key="4">
    <source>
        <dbReference type="EMBL" id="GAU42786.1"/>
    </source>
</evidence>
<protein>
    <recommendedName>
        <fullName evidence="3">MAT1 centre domain-containing protein</fullName>
    </recommendedName>
</protein>
<feature type="coiled-coil region" evidence="1">
    <location>
        <begin position="61"/>
        <end position="91"/>
    </location>
</feature>
<evidence type="ECO:0000256" key="1">
    <source>
        <dbReference type="SAM" id="Coils"/>
    </source>
</evidence>
<dbReference type="Proteomes" id="UP000242715">
    <property type="component" value="Unassembled WGS sequence"/>
</dbReference>
<evidence type="ECO:0000313" key="5">
    <source>
        <dbReference type="Proteomes" id="UP000242715"/>
    </source>
</evidence>
<feature type="region of interest" description="Disordered" evidence="2">
    <location>
        <begin position="95"/>
        <end position="126"/>
    </location>
</feature>
<dbReference type="PANTHER" id="PTHR12683">
    <property type="entry name" value="CDK-ACTIVATING KINASE ASSEMBLY FACTOR MAT1"/>
    <property type="match status" value="1"/>
</dbReference>
<evidence type="ECO:0000259" key="3">
    <source>
        <dbReference type="Pfam" id="PF06391"/>
    </source>
</evidence>
<gene>
    <name evidence="4" type="ORF">TSUD_34300</name>
</gene>
<dbReference type="PANTHER" id="PTHR12683:SF13">
    <property type="entry name" value="CDK-ACTIVATING KINASE ASSEMBLY FACTOR MAT1"/>
    <property type="match status" value="1"/>
</dbReference>
<dbReference type="OrthoDB" id="5963at2759"/>
<keyword evidence="5" id="KW-1185">Reference proteome</keyword>
<name>A0A2Z6NFX7_TRISU</name>
<organism evidence="4 5">
    <name type="scientific">Trifolium subterraneum</name>
    <name type="common">Subterranean clover</name>
    <dbReference type="NCBI Taxonomy" id="3900"/>
    <lineage>
        <taxon>Eukaryota</taxon>
        <taxon>Viridiplantae</taxon>
        <taxon>Streptophyta</taxon>
        <taxon>Embryophyta</taxon>
        <taxon>Tracheophyta</taxon>
        <taxon>Spermatophyta</taxon>
        <taxon>Magnoliopsida</taxon>
        <taxon>eudicotyledons</taxon>
        <taxon>Gunneridae</taxon>
        <taxon>Pentapetalae</taxon>
        <taxon>rosids</taxon>
        <taxon>fabids</taxon>
        <taxon>Fabales</taxon>
        <taxon>Fabaceae</taxon>
        <taxon>Papilionoideae</taxon>
        <taxon>50 kb inversion clade</taxon>
        <taxon>NPAAA clade</taxon>
        <taxon>Hologalegina</taxon>
        <taxon>IRL clade</taxon>
        <taxon>Trifolieae</taxon>
        <taxon>Trifolium</taxon>
    </lineage>
</organism>
<proteinExistence type="predicted"/>
<keyword evidence="1" id="KW-0175">Coiled coil</keyword>
<dbReference type="GO" id="GO:0006281">
    <property type="term" value="P:DNA repair"/>
    <property type="evidence" value="ECO:0007669"/>
    <property type="project" value="TreeGrafter"/>
</dbReference>
<dbReference type="GO" id="GO:0005675">
    <property type="term" value="C:transcription factor TFIIH holo complex"/>
    <property type="evidence" value="ECO:0007669"/>
    <property type="project" value="TreeGrafter"/>
</dbReference>
<evidence type="ECO:0000256" key="2">
    <source>
        <dbReference type="SAM" id="MobiDB-lite"/>
    </source>
</evidence>
<feature type="compositionally biased region" description="Polar residues" evidence="2">
    <location>
        <begin position="102"/>
        <end position="113"/>
    </location>
</feature>
<dbReference type="AlphaFoldDB" id="A0A2Z6NFX7"/>
<dbReference type="Pfam" id="PF06391">
    <property type="entry name" value="MAT1"/>
    <property type="match status" value="1"/>
</dbReference>
<dbReference type="InterPro" id="IPR015877">
    <property type="entry name" value="MAT1_centre"/>
</dbReference>
<dbReference type="GO" id="GO:0006357">
    <property type="term" value="P:regulation of transcription by RNA polymerase II"/>
    <property type="evidence" value="ECO:0007669"/>
    <property type="project" value="TreeGrafter"/>
</dbReference>
<dbReference type="EMBL" id="DF973940">
    <property type="protein sequence ID" value="GAU42786.1"/>
    <property type="molecule type" value="Genomic_DNA"/>
</dbReference>
<accession>A0A2Z6NFX7</accession>
<feature type="domain" description="MAT1 centre" evidence="3">
    <location>
        <begin position="26"/>
        <end position="95"/>
    </location>
</feature>
<reference evidence="5" key="1">
    <citation type="journal article" date="2017" name="Front. Plant Sci.">
        <title>Climate Clever Clovers: New Paradigm to Reduce the Environmental Footprint of Ruminants by Breeding Low Methanogenic Forages Utilizing Haplotype Variation.</title>
        <authorList>
            <person name="Kaur P."/>
            <person name="Appels R."/>
            <person name="Bayer P.E."/>
            <person name="Keeble-Gagnere G."/>
            <person name="Wang J."/>
            <person name="Hirakawa H."/>
            <person name="Shirasawa K."/>
            <person name="Vercoe P."/>
            <person name="Stefanova K."/>
            <person name="Durmic Z."/>
            <person name="Nichols P."/>
            <person name="Revell C."/>
            <person name="Isobe S.N."/>
            <person name="Edwards D."/>
            <person name="Erskine W."/>
        </authorList>
    </citation>
    <scope>NUCLEOTIDE SEQUENCE [LARGE SCALE GENOMIC DNA]</scope>
    <source>
        <strain evidence="5">cv. Daliak</strain>
    </source>
</reference>